<protein>
    <submittedName>
        <fullName evidence="2">Uncharacterized protein</fullName>
    </submittedName>
</protein>
<keyword evidence="3" id="KW-1185">Reference proteome</keyword>
<dbReference type="AlphaFoldDB" id="A0A8H6IE18"/>
<dbReference type="EMBL" id="JACGCI010000007">
    <property type="protein sequence ID" value="KAF6762533.1"/>
    <property type="molecule type" value="Genomic_DNA"/>
</dbReference>
<feature type="region of interest" description="Disordered" evidence="1">
    <location>
        <begin position="35"/>
        <end position="102"/>
    </location>
</feature>
<gene>
    <name evidence="2" type="ORF">DFP72DRAFT_1060789</name>
</gene>
<feature type="compositionally biased region" description="Basic and acidic residues" evidence="1">
    <location>
        <begin position="75"/>
        <end position="91"/>
    </location>
</feature>
<accession>A0A8H6IE18</accession>
<evidence type="ECO:0000256" key="1">
    <source>
        <dbReference type="SAM" id="MobiDB-lite"/>
    </source>
</evidence>
<sequence>MSIDMPNFWKLKSLASCLHSFKCLQPGGKKFCRTAKGLKQHQNSTHPDLSSDESDNEAQRNKTVAKTPADVGRVTSREQRAEEQRSDERRAVMQIQELYSQR</sequence>
<dbReference type="Proteomes" id="UP000521943">
    <property type="component" value="Unassembled WGS sequence"/>
</dbReference>
<evidence type="ECO:0000313" key="2">
    <source>
        <dbReference type="EMBL" id="KAF6762533.1"/>
    </source>
</evidence>
<name>A0A8H6IE18_9AGAR</name>
<comment type="caution">
    <text evidence="2">The sequence shown here is derived from an EMBL/GenBank/DDBJ whole genome shotgun (WGS) entry which is preliminary data.</text>
</comment>
<proteinExistence type="predicted"/>
<evidence type="ECO:0000313" key="3">
    <source>
        <dbReference type="Proteomes" id="UP000521943"/>
    </source>
</evidence>
<organism evidence="2 3">
    <name type="scientific">Ephemerocybe angulata</name>
    <dbReference type="NCBI Taxonomy" id="980116"/>
    <lineage>
        <taxon>Eukaryota</taxon>
        <taxon>Fungi</taxon>
        <taxon>Dikarya</taxon>
        <taxon>Basidiomycota</taxon>
        <taxon>Agaricomycotina</taxon>
        <taxon>Agaricomycetes</taxon>
        <taxon>Agaricomycetidae</taxon>
        <taxon>Agaricales</taxon>
        <taxon>Agaricineae</taxon>
        <taxon>Psathyrellaceae</taxon>
        <taxon>Ephemerocybe</taxon>
    </lineage>
</organism>
<reference evidence="2 3" key="1">
    <citation type="submission" date="2020-07" db="EMBL/GenBank/DDBJ databases">
        <title>Comparative genomics of pyrophilous fungi reveals a link between fire events and developmental genes.</title>
        <authorList>
            <consortium name="DOE Joint Genome Institute"/>
            <person name="Steindorff A.S."/>
            <person name="Carver A."/>
            <person name="Calhoun S."/>
            <person name="Stillman K."/>
            <person name="Liu H."/>
            <person name="Lipzen A."/>
            <person name="Pangilinan J."/>
            <person name="Labutti K."/>
            <person name="Bruns T.D."/>
            <person name="Grigoriev I.V."/>
        </authorList>
    </citation>
    <scope>NUCLEOTIDE SEQUENCE [LARGE SCALE GENOMIC DNA]</scope>
    <source>
        <strain evidence="2 3">CBS 144469</strain>
    </source>
</reference>